<evidence type="ECO:0000256" key="1">
    <source>
        <dbReference type="SAM" id="Phobius"/>
    </source>
</evidence>
<dbReference type="EMBL" id="BGZK01000165">
    <property type="protein sequence ID" value="GBP24746.1"/>
    <property type="molecule type" value="Genomic_DNA"/>
</dbReference>
<dbReference type="STRING" id="151549.A0A4C1UFL3"/>
<organism evidence="2 3">
    <name type="scientific">Eumeta variegata</name>
    <name type="common">Bagworm moth</name>
    <name type="synonym">Eumeta japonica</name>
    <dbReference type="NCBI Taxonomy" id="151549"/>
    <lineage>
        <taxon>Eukaryota</taxon>
        <taxon>Metazoa</taxon>
        <taxon>Ecdysozoa</taxon>
        <taxon>Arthropoda</taxon>
        <taxon>Hexapoda</taxon>
        <taxon>Insecta</taxon>
        <taxon>Pterygota</taxon>
        <taxon>Neoptera</taxon>
        <taxon>Endopterygota</taxon>
        <taxon>Lepidoptera</taxon>
        <taxon>Glossata</taxon>
        <taxon>Ditrysia</taxon>
        <taxon>Tineoidea</taxon>
        <taxon>Psychidae</taxon>
        <taxon>Oiketicinae</taxon>
        <taxon>Eumeta</taxon>
    </lineage>
</organism>
<keyword evidence="1" id="KW-0472">Membrane</keyword>
<dbReference type="AlphaFoldDB" id="A0A4C1UFL3"/>
<protein>
    <submittedName>
        <fullName evidence="2">Uncharacterized protein</fullName>
    </submittedName>
</protein>
<proteinExistence type="predicted"/>
<name>A0A4C1UFL3_EUMVA</name>
<keyword evidence="1" id="KW-0812">Transmembrane</keyword>
<dbReference type="Proteomes" id="UP000299102">
    <property type="component" value="Unassembled WGS sequence"/>
</dbReference>
<feature type="transmembrane region" description="Helical" evidence="1">
    <location>
        <begin position="69"/>
        <end position="89"/>
    </location>
</feature>
<sequence length="105" mass="11549">MARALPVSTPSVARPRKHDIRNGDVASASHRPCIRALLTCRWLPRSSFRPAEGELADCVLVVGVSRPKLAAALLSVTLLSLFLTFHVLYDSALYSIQVIAAFYER</sequence>
<evidence type="ECO:0000313" key="2">
    <source>
        <dbReference type="EMBL" id="GBP24746.1"/>
    </source>
</evidence>
<reference evidence="2 3" key="1">
    <citation type="journal article" date="2019" name="Commun. Biol.">
        <title>The bagworm genome reveals a unique fibroin gene that provides high tensile strength.</title>
        <authorList>
            <person name="Kono N."/>
            <person name="Nakamura H."/>
            <person name="Ohtoshi R."/>
            <person name="Tomita M."/>
            <person name="Numata K."/>
            <person name="Arakawa K."/>
        </authorList>
    </citation>
    <scope>NUCLEOTIDE SEQUENCE [LARGE SCALE GENOMIC DNA]</scope>
</reference>
<evidence type="ECO:0000313" key="3">
    <source>
        <dbReference type="Proteomes" id="UP000299102"/>
    </source>
</evidence>
<gene>
    <name evidence="2" type="ORF">EVAR_79593_1</name>
</gene>
<comment type="caution">
    <text evidence="2">The sequence shown here is derived from an EMBL/GenBank/DDBJ whole genome shotgun (WGS) entry which is preliminary data.</text>
</comment>
<keyword evidence="1" id="KW-1133">Transmembrane helix</keyword>
<keyword evidence="3" id="KW-1185">Reference proteome</keyword>
<dbReference type="OrthoDB" id="7472186at2759"/>
<accession>A0A4C1UFL3</accession>